<reference evidence="1" key="2">
    <citation type="submission" date="2016-06" db="EMBL/GenBank/DDBJ databases">
        <title>The genome of a short-lived fish provides insights into sex chromosome evolution and the genetic control of aging.</title>
        <authorList>
            <person name="Reichwald K."/>
            <person name="Felder M."/>
            <person name="Petzold A."/>
            <person name="Koch P."/>
            <person name="Groth M."/>
            <person name="Platzer M."/>
        </authorList>
    </citation>
    <scope>NUCLEOTIDE SEQUENCE</scope>
    <source>
        <tissue evidence="1">Brain</tissue>
    </source>
</reference>
<dbReference type="AlphaFoldDB" id="A0A1A8QXE5"/>
<gene>
    <name evidence="1" type="primary">Nfu_g_1_009516</name>
</gene>
<dbReference type="EMBL" id="HAEG01014766">
    <property type="protein sequence ID" value="SBR98460.1"/>
    <property type="molecule type" value="Transcribed_RNA"/>
</dbReference>
<proteinExistence type="predicted"/>
<evidence type="ECO:0000313" key="1">
    <source>
        <dbReference type="EMBL" id="SBR98460.1"/>
    </source>
</evidence>
<name>A0A1A8QXE5_9TELE</name>
<protein>
    <submittedName>
        <fullName evidence="1">Uncharacterized protein</fullName>
    </submittedName>
</protein>
<feature type="non-terminal residue" evidence="1">
    <location>
        <position position="74"/>
    </location>
</feature>
<organism evidence="1">
    <name type="scientific">Nothobranchius pienaari</name>
    <dbReference type="NCBI Taxonomy" id="704102"/>
    <lineage>
        <taxon>Eukaryota</taxon>
        <taxon>Metazoa</taxon>
        <taxon>Chordata</taxon>
        <taxon>Craniata</taxon>
        <taxon>Vertebrata</taxon>
        <taxon>Euteleostomi</taxon>
        <taxon>Actinopterygii</taxon>
        <taxon>Neopterygii</taxon>
        <taxon>Teleostei</taxon>
        <taxon>Neoteleostei</taxon>
        <taxon>Acanthomorphata</taxon>
        <taxon>Ovalentaria</taxon>
        <taxon>Atherinomorphae</taxon>
        <taxon>Cyprinodontiformes</taxon>
        <taxon>Nothobranchiidae</taxon>
        <taxon>Nothobranchius</taxon>
    </lineage>
</organism>
<reference evidence="1" key="1">
    <citation type="submission" date="2016-05" db="EMBL/GenBank/DDBJ databases">
        <authorList>
            <person name="Lavstsen T."/>
            <person name="Jespersen J.S."/>
        </authorList>
    </citation>
    <scope>NUCLEOTIDE SEQUENCE</scope>
    <source>
        <tissue evidence="1">Brain</tissue>
    </source>
</reference>
<feature type="non-terminal residue" evidence="1">
    <location>
        <position position="1"/>
    </location>
</feature>
<sequence>ISLPNKSTPVYSFTNSNDHAIYIHTTSNHPRHNHGPSHTYNLPHSTYPYIYEHATKFNLSSRTKLYHCYENEDL</sequence>
<accession>A0A1A8QXE5</accession>